<organism evidence="2 3">
    <name type="scientific">Rhynchosporium secalis</name>
    <name type="common">Barley scald fungus</name>
    <dbReference type="NCBI Taxonomy" id="38038"/>
    <lineage>
        <taxon>Eukaryota</taxon>
        <taxon>Fungi</taxon>
        <taxon>Dikarya</taxon>
        <taxon>Ascomycota</taxon>
        <taxon>Pezizomycotina</taxon>
        <taxon>Leotiomycetes</taxon>
        <taxon>Helotiales</taxon>
        <taxon>Ploettnerulaceae</taxon>
        <taxon>Rhynchosporium</taxon>
    </lineage>
</organism>
<feature type="region of interest" description="Disordered" evidence="1">
    <location>
        <begin position="185"/>
        <end position="204"/>
    </location>
</feature>
<sequence length="211" mass="23559">MPSPRFSPCAALTIRDGIILVGADQAFILRQRARLRGVLSCLLVALGIPSDQSTDALEIGGTNETNLGSDLDADLYALSIVSKRFHFVVERTLYQTIRIVKELRKSHSHPLLLFMRTILVRNDLVSVVRSLELNSHQVVFEHREKGSMFAVPRMQLENEIVVRELEAGTLLVAWIHVEQSQPHNLAGSRHRHAGNVSASGHPRSPLQLLRL</sequence>
<proteinExistence type="predicted"/>
<accession>A0A1E1MFC2</accession>
<name>A0A1E1MFC2_RHYSE</name>
<gene>
    <name evidence="2" type="ORF">RSE6_08373</name>
</gene>
<evidence type="ECO:0000313" key="2">
    <source>
        <dbReference type="EMBL" id="CZT47771.1"/>
    </source>
</evidence>
<evidence type="ECO:0000256" key="1">
    <source>
        <dbReference type="SAM" id="MobiDB-lite"/>
    </source>
</evidence>
<dbReference type="EMBL" id="FJVC01000303">
    <property type="protein sequence ID" value="CZT47771.1"/>
    <property type="molecule type" value="Genomic_DNA"/>
</dbReference>
<keyword evidence="3" id="KW-1185">Reference proteome</keyword>
<evidence type="ECO:0000313" key="3">
    <source>
        <dbReference type="Proteomes" id="UP000177625"/>
    </source>
</evidence>
<reference evidence="3" key="1">
    <citation type="submission" date="2016-03" db="EMBL/GenBank/DDBJ databases">
        <authorList>
            <person name="Guldener U."/>
        </authorList>
    </citation>
    <scope>NUCLEOTIDE SEQUENCE [LARGE SCALE GENOMIC DNA]</scope>
</reference>
<protein>
    <submittedName>
        <fullName evidence="2">Uncharacterized protein</fullName>
    </submittedName>
</protein>
<dbReference type="AlphaFoldDB" id="A0A1E1MFC2"/>
<dbReference type="Proteomes" id="UP000177625">
    <property type="component" value="Unassembled WGS sequence"/>
</dbReference>